<proteinExistence type="predicted"/>
<protein>
    <submittedName>
        <fullName evidence="1">Variant surface glycoprotein 1125.5545</fullName>
    </submittedName>
</protein>
<sequence>MYKKLQADAADAVKRHREAATPAALELAEAAGAAKVLEKVAAAKIKAKAATAHSNSKQHSKIEYDTGLTPVPTGKCTISEAYKTGKAQLQDSELDKWHIKTMKLTPNADTTAYTGSHAQVCINVNGCSDADGETSKYEIKSHPFYGAAVETPTDHKYKVTTPGNQLKEWHTATNTHTEKLKQAETVMQQLRASGPRRTECLPHLRKADAALRRAVAALLLNQPDVDLADQGEGQKIDQAITDNYGYNADKFKNKIWTAVLDEQVSFPGKPVAAQAKLRDINSFDQLR</sequence>
<dbReference type="SUPFAM" id="SSF58087">
    <property type="entry name" value="Variant surface glycoprotein (N-terminal domain)"/>
    <property type="match status" value="1"/>
</dbReference>
<dbReference type="AlphaFoldDB" id="A0A1J0RCK7"/>
<name>A0A1J0RCK7_9TRYP</name>
<evidence type="ECO:0000313" key="1">
    <source>
        <dbReference type="EMBL" id="APD75609.1"/>
    </source>
</evidence>
<accession>A0A1J0RCK7</accession>
<dbReference type="EMBL" id="KX701653">
    <property type="protein sequence ID" value="APD75609.1"/>
    <property type="molecule type" value="Genomic_DNA"/>
</dbReference>
<dbReference type="Gene3D" id="1.10.470.10">
    <property type="entry name" value="Variant Surface Glycoprotein, subunit A, domain 2"/>
    <property type="match status" value="1"/>
</dbReference>
<organism evidence="1">
    <name type="scientific">Trypanosoma brucei</name>
    <dbReference type="NCBI Taxonomy" id="5691"/>
    <lineage>
        <taxon>Eukaryota</taxon>
        <taxon>Discoba</taxon>
        <taxon>Euglenozoa</taxon>
        <taxon>Kinetoplastea</taxon>
        <taxon>Metakinetoplastina</taxon>
        <taxon>Trypanosomatida</taxon>
        <taxon>Trypanosomatidae</taxon>
        <taxon>Trypanosoma</taxon>
    </lineage>
</organism>
<dbReference type="Gene3D" id="3.90.150.10">
    <property type="entry name" value="Variant Surface Glycoprotein, subunit A domain 1"/>
    <property type="match status" value="1"/>
</dbReference>
<reference evidence="1" key="1">
    <citation type="submission" date="2016-08" db="EMBL/GenBank/DDBJ databases">
        <title>VSG repertoire of Trypanosoma brucei EATRO 1125.</title>
        <authorList>
            <person name="Cross G.A."/>
        </authorList>
    </citation>
    <scope>NUCLEOTIDE SEQUENCE</scope>
    <source>
        <strain evidence="1">EATRO 1125</strain>
    </source>
</reference>